<gene>
    <name evidence="1" type="ORF">ERS013200_00503</name>
</gene>
<accession>A0A655XAH7</accession>
<dbReference type="Proteomes" id="UP000041770">
    <property type="component" value="Unassembled WGS sequence"/>
</dbReference>
<reference evidence="1 2" key="1">
    <citation type="submission" date="2015-07" db="EMBL/GenBank/DDBJ databases">
        <authorList>
            <consortium name="Pathogen Informatics"/>
        </authorList>
    </citation>
    <scope>NUCLEOTIDE SEQUENCE [LARGE SCALE GENOMIC DNA]</scope>
    <source>
        <strain evidence="1 2">A316</strain>
    </source>
</reference>
<name>A0A655XAH7_VIBCL</name>
<dbReference type="AlphaFoldDB" id="A0A655XAH7"/>
<sequence>MPTVATKAIDLAKVFRASFVPKTFVVFKAFFSVRSNNPCSAIVTQARPALMAPATTIVLPVA</sequence>
<evidence type="ECO:0000313" key="1">
    <source>
        <dbReference type="EMBL" id="CSC07676.1"/>
    </source>
</evidence>
<proteinExistence type="predicted"/>
<organism evidence="1 2">
    <name type="scientific">Vibrio cholerae</name>
    <dbReference type="NCBI Taxonomy" id="666"/>
    <lineage>
        <taxon>Bacteria</taxon>
        <taxon>Pseudomonadati</taxon>
        <taxon>Pseudomonadota</taxon>
        <taxon>Gammaproteobacteria</taxon>
        <taxon>Vibrionales</taxon>
        <taxon>Vibrionaceae</taxon>
        <taxon>Vibrio</taxon>
    </lineage>
</organism>
<dbReference type="EMBL" id="CWQY01000002">
    <property type="protein sequence ID" value="CSC07676.1"/>
    <property type="molecule type" value="Genomic_DNA"/>
</dbReference>
<evidence type="ECO:0000313" key="2">
    <source>
        <dbReference type="Proteomes" id="UP000041770"/>
    </source>
</evidence>
<protein>
    <submittedName>
        <fullName evidence="1">Uncharacterized protein</fullName>
    </submittedName>
</protein>